<dbReference type="AlphaFoldDB" id="A0A3A1P4P8"/>
<sequence length="60" mass="7107">MRLSYGAALMAFARHEQHRSEVVLMRRIVNFAFLRKLFVFVEEFRLLGACRGVNFVRFEA</sequence>
<organism evidence="1 2">
    <name type="scientific">Aurantiacibacter xanthus</name>
    <dbReference type="NCBI Taxonomy" id="1784712"/>
    <lineage>
        <taxon>Bacteria</taxon>
        <taxon>Pseudomonadati</taxon>
        <taxon>Pseudomonadota</taxon>
        <taxon>Alphaproteobacteria</taxon>
        <taxon>Sphingomonadales</taxon>
        <taxon>Erythrobacteraceae</taxon>
        <taxon>Aurantiacibacter</taxon>
    </lineage>
</organism>
<evidence type="ECO:0000313" key="1">
    <source>
        <dbReference type="EMBL" id="RIV81937.1"/>
    </source>
</evidence>
<dbReference type="Proteomes" id="UP000265366">
    <property type="component" value="Unassembled WGS sequence"/>
</dbReference>
<accession>A0A3A1P4P8</accession>
<dbReference type="EMBL" id="QXFM01000126">
    <property type="protein sequence ID" value="RIV81937.1"/>
    <property type="molecule type" value="Genomic_DNA"/>
</dbReference>
<keyword evidence="2" id="KW-1185">Reference proteome</keyword>
<evidence type="ECO:0000313" key="2">
    <source>
        <dbReference type="Proteomes" id="UP000265366"/>
    </source>
</evidence>
<protein>
    <submittedName>
        <fullName evidence="1">Uncharacterized protein</fullName>
    </submittedName>
</protein>
<proteinExistence type="predicted"/>
<gene>
    <name evidence="1" type="ORF">D2V17_16215</name>
</gene>
<name>A0A3A1P4P8_9SPHN</name>
<reference evidence="1 2" key="1">
    <citation type="submission" date="2018-08" db="EMBL/GenBank/DDBJ databases">
        <title>Erythrobacter zhengii sp.nov., a bacterium isolated from deep-sea sediment.</title>
        <authorList>
            <person name="Fang C."/>
            <person name="Wu Y.-H."/>
            <person name="Sun C."/>
            <person name="Wang H."/>
            <person name="Cheng H."/>
            <person name="Meng F.-X."/>
            <person name="Wang C.-S."/>
            <person name="Xu X.-W."/>
        </authorList>
    </citation>
    <scope>NUCLEOTIDE SEQUENCE [LARGE SCALE GENOMIC DNA]</scope>
    <source>
        <strain evidence="1 2">CCTCC AB 2015396</strain>
    </source>
</reference>
<comment type="caution">
    <text evidence="1">The sequence shown here is derived from an EMBL/GenBank/DDBJ whole genome shotgun (WGS) entry which is preliminary data.</text>
</comment>